<dbReference type="HOGENOM" id="CLU_1826609_0_0_1"/>
<dbReference type="Proteomes" id="UP000011668">
    <property type="component" value="Unassembled WGS sequence"/>
</dbReference>
<gene>
    <name evidence="1" type="ORF">AG1IA_03079</name>
</gene>
<dbReference type="EMBL" id="AFRT01000690">
    <property type="protein sequence ID" value="ELU42899.1"/>
    <property type="molecule type" value="Genomic_DNA"/>
</dbReference>
<comment type="caution">
    <text evidence="1">The sequence shown here is derived from an EMBL/GenBank/DDBJ whole genome shotgun (WGS) entry which is preliminary data.</text>
</comment>
<name>L8X2P9_THACA</name>
<proteinExistence type="predicted"/>
<evidence type="ECO:0000313" key="2">
    <source>
        <dbReference type="Proteomes" id="UP000011668"/>
    </source>
</evidence>
<sequence length="141" mass="15977">MIGNYRLQITRRHFATLHHFAEKGLQASGCYLHTRPPAQQPGRRTISRDKICLSGSLRNDALRTVGRYVRIASDSIVMKHELDKHVIELERGHLRRYDMEIGIAYQHACLVMGSQRCALYLHARALGGLLTSSPEAEKWGA</sequence>
<evidence type="ECO:0000313" key="1">
    <source>
        <dbReference type="EMBL" id="ELU42899.1"/>
    </source>
</evidence>
<reference evidence="1 2" key="1">
    <citation type="journal article" date="2013" name="Nat. Commun.">
        <title>The evolution and pathogenic mechanisms of the rice sheath blight pathogen.</title>
        <authorList>
            <person name="Zheng A."/>
            <person name="Lin R."/>
            <person name="Xu L."/>
            <person name="Qin P."/>
            <person name="Tang C."/>
            <person name="Ai P."/>
            <person name="Zhang D."/>
            <person name="Liu Y."/>
            <person name="Sun Z."/>
            <person name="Feng H."/>
            <person name="Wang Y."/>
            <person name="Chen Y."/>
            <person name="Liang X."/>
            <person name="Fu R."/>
            <person name="Li Q."/>
            <person name="Zhang J."/>
            <person name="Yu X."/>
            <person name="Xie Z."/>
            <person name="Ding L."/>
            <person name="Guan P."/>
            <person name="Tang J."/>
            <person name="Liang Y."/>
            <person name="Wang S."/>
            <person name="Deng Q."/>
            <person name="Li S."/>
            <person name="Zhu J."/>
            <person name="Wang L."/>
            <person name="Liu H."/>
            <person name="Li P."/>
        </authorList>
    </citation>
    <scope>NUCLEOTIDE SEQUENCE [LARGE SCALE GENOMIC DNA]</scope>
    <source>
        <strain evidence="2">AG-1 IA</strain>
    </source>
</reference>
<accession>L8X2P9</accession>
<keyword evidence="2" id="KW-1185">Reference proteome</keyword>
<protein>
    <submittedName>
        <fullName evidence="1">Uncharacterized protein</fullName>
    </submittedName>
</protein>
<organism evidence="1 2">
    <name type="scientific">Thanatephorus cucumeris (strain AG1-IA)</name>
    <name type="common">Rice sheath blight fungus</name>
    <name type="synonym">Rhizoctonia solani</name>
    <dbReference type="NCBI Taxonomy" id="983506"/>
    <lineage>
        <taxon>Eukaryota</taxon>
        <taxon>Fungi</taxon>
        <taxon>Dikarya</taxon>
        <taxon>Basidiomycota</taxon>
        <taxon>Agaricomycotina</taxon>
        <taxon>Agaricomycetes</taxon>
        <taxon>Cantharellales</taxon>
        <taxon>Ceratobasidiaceae</taxon>
        <taxon>Rhizoctonia</taxon>
        <taxon>Rhizoctonia solani AG-1</taxon>
    </lineage>
</organism>
<dbReference type="AlphaFoldDB" id="L8X2P9"/>